<dbReference type="GO" id="GO:0016740">
    <property type="term" value="F:transferase activity"/>
    <property type="evidence" value="ECO:0007669"/>
    <property type="project" value="TreeGrafter"/>
</dbReference>
<sequence>MNCSKRIFTSSMPFLSSTSPCISRSYKKRHNMNITVLYDNYTYRPDLSSGWGFSVLVDNRILFDTGEKGEPLLTNMNRLGISPFDLEAVVISHNHWDHIGGLGDILSAKPALEVWIGEEMGPDLEDAIRNNGGKVRYTTPGTKIREGIYSTGTIPATYKGQPMPEQALVLEEHNRTGIITGCSHPAVTEILKRASHITSLHSLNLLIGGFHWRDFTDDEAIKAARELESFEIETIVPTHCSGEAAFRALTDIHTSGNVLKAGSGFTITL</sequence>
<dbReference type="PANTHER" id="PTHR13754:SF13">
    <property type="entry name" value="METALLO-BETA-LACTAMASE SUPERFAMILY PROTEIN (AFU_ORTHOLOGUE AFUA_3G07630)"/>
    <property type="match status" value="1"/>
</dbReference>
<dbReference type="InterPro" id="IPR001279">
    <property type="entry name" value="Metallo-B-lactamas"/>
</dbReference>
<feature type="domain" description="Metallo-beta-lactamase" evidence="1">
    <location>
        <begin position="49"/>
        <end position="239"/>
    </location>
</feature>
<dbReference type="SMART" id="SM00849">
    <property type="entry name" value="Lactamase_B"/>
    <property type="match status" value="1"/>
</dbReference>
<comment type="caution">
    <text evidence="2">The sequence shown here is derived from an EMBL/GenBank/DDBJ whole genome shotgun (WGS) entry which is preliminary data.</text>
</comment>
<dbReference type="InterPro" id="IPR052926">
    <property type="entry name" value="Metallo-beta-lactamase_dom"/>
</dbReference>
<dbReference type="Pfam" id="PF00753">
    <property type="entry name" value="Lactamase_B"/>
    <property type="match status" value="1"/>
</dbReference>
<evidence type="ECO:0000259" key="1">
    <source>
        <dbReference type="SMART" id="SM00849"/>
    </source>
</evidence>
<reference evidence="2" key="1">
    <citation type="journal article" date="2020" name="mSystems">
        <title>Genome- and Community-Level Interaction Insights into Carbon Utilization and Element Cycling Functions of Hydrothermarchaeota in Hydrothermal Sediment.</title>
        <authorList>
            <person name="Zhou Z."/>
            <person name="Liu Y."/>
            <person name="Xu W."/>
            <person name="Pan J."/>
            <person name="Luo Z.H."/>
            <person name="Li M."/>
        </authorList>
    </citation>
    <scope>NUCLEOTIDE SEQUENCE [LARGE SCALE GENOMIC DNA]</scope>
    <source>
        <strain evidence="2">SpSt-1181</strain>
    </source>
</reference>
<accession>A0A831SS97</accession>
<dbReference type="InterPro" id="IPR041712">
    <property type="entry name" value="DHPS-like_MBL-fold"/>
</dbReference>
<dbReference type="CDD" id="cd07713">
    <property type="entry name" value="DHPS-like_MBL-fold"/>
    <property type="match status" value="1"/>
</dbReference>
<proteinExistence type="predicted"/>
<dbReference type="EMBL" id="DSBW01000222">
    <property type="protein sequence ID" value="HED31951.1"/>
    <property type="molecule type" value="Genomic_DNA"/>
</dbReference>
<name>A0A831SS97_PROAE</name>
<dbReference type="SUPFAM" id="SSF56281">
    <property type="entry name" value="Metallo-hydrolase/oxidoreductase"/>
    <property type="match status" value="1"/>
</dbReference>
<dbReference type="PANTHER" id="PTHR13754">
    <property type="entry name" value="METALLO-BETA-LACTAMASE SUPERFAMILY PROTEIN"/>
    <property type="match status" value="1"/>
</dbReference>
<protein>
    <submittedName>
        <fullName evidence="2">MBL fold metallo-hydrolase</fullName>
    </submittedName>
</protein>
<evidence type="ECO:0000313" key="2">
    <source>
        <dbReference type="EMBL" id="HED31951.1"/>
    </source>
</evidence>
<dbReference type="Gene3D" id="3.60.15.10">
    <property type="entry name" value="Ribonuclease Z/Hydroxyacylglutathione hydrolase-like"/>
    <property type="match status" value="1"/>
</dbReference>
<gene>
    <name evidence="2" type="ORF">ENN50_09835</name>
</gene>
<dbReference type="InterPro" id="IPR036866">
    <property type="entry name" value="RibonucZ/Hydroxyglut_hydro"/>
</dbReference>
<dbReference type="Proteomes" id="UP000886335">
    <property type="component" value="Unassembled WGS sequence"/>
</dbReference>
<organism evidence="2">
    <name type="scientific">Prosthecochloris aestuarii</name>
    <dbReference type="NCBI Taxonomy" id="1102"/>
    <lineage>
        <taxon>Bacteria</taxon>
        <taxon>Pseudomonadati</taxon>
        <taxon>Chlorobiota</taxon>
        <taxon>Chlorobiia</taxon>
        <taxon>Chlorobiales</taxon>
        <taxon>Chlorobiaceae</taxon>
        <taxon>Prosthecochloris</taxon>
    </lineage>
</organism>
<dbReference type="AlphaFoldDB" id="A0A831SS97"/>